<dbReference type="SUPFAM" id="SSF140990">
    <property type="entry name" value="FtsH protease domain-like"/>
    <property type="match status" value="1"/>
</dbReference>
<dbReference type="Gene3D" id="3.40.50.300">
    <property type="entry name" value="P-loop containing nucleotide triphosphate hydrolases"/>
    <property type="match status" value="1"/>
</dbReference>
<feature type="compositionally biased region" description="Polar residues" evidence="11">
    <location>
        <begin position="104"/>
        <end position="116"/>
    </location>
</feature>
<evidence type="ECO:0000256" key="2">
    <source>
        <dbReference type="ARBA" id="ARBA00010044"/>
    </source>
</evidence>
<dbReference type="InterPro" id="IPR000642">
    <property type="entry name" value="Peptidase_M41"/>
</dbReference>
<dbReference type="Pfam" id="PF17862">
    <property type="entry name" value="AAA_lid_3"/>
    <property type="match status" value="1"/>
</dbReference>
<comment type="cofactor">
    <cofactor evidence="1">
        <name>Zn(2+)</name>
        <dbReference type="ChEBI" id="CHEBI:29105"/>
    </cofactor>
</comment>
<dbReference type="PANTHER" id="PTHR23076:SF97">
    <property type="entry name" value="ATP-DEPENDENT ZINC METALLOPROTEASE YME1L1"/>
    <property type="match status" value="1"/>
</dbReference>
<dbReference type="Gene3D" id="1.10.8.60">
    <property type="match status" value="1"/>
</dbReference>
<organism evidence="14 15">
    <name type="scientific">Babesia ovis</name>
    <dbReference type="NCBI Taxonomy" id="5869"/>
    <lineage>
        <taxon>Eukaryota</taxon>
        <taxon>Sar</taxon>
        <taxon>Alveolata</taxon>
        <taxon>Apicomplexa</taxon>
        <taxon>Aconoidasida</taxon>
        <taxon>Piroplasmida</taxon>
        <taxon>Babesiidae</taxon>
        <taxon>Babesia</taxon>
    </lineage>
</organism>
<keyword evidence="9" id="KW-0067">ATP-binding</keyword>
<evidence type="ECO:0000256" key="8">
    <source>
        <dbReference type="ARBA" id="ARBA00022833"/>
    </source>
</evidence>
<dbReference type="Pfam" id="PF00004">
    <property type="entry name" value="AAA"/>
    <property type="match status" value="1"/>
</dbReference>
<keyword evidence="8" id="KW-0862">Zinc</keyword>
<dbReference type="PROSITE" id="PS00674">
    <property type="entry name" value="AAA"/>
    <property type="match status" value="1"/>
</dbReference>
<evidence type="ECO:0000256" key="6">
    <source>
        <dbReference type="ARBA" id="ARBA00022741"/>
    </source>
</evidence>
<feature type="chain" id="PRO_5040797083" evidence="12">
    <location>
        <begin position="31"/>
        <end position="1389"/>
    </location>
</feature>
<dbReference type="GO" id="GO:0004222">
    <property type="term" value="F:metalloendopeptidase activity"/>
    <property type="evidence" value="ECO:0007669"/>
    <property type="project" value="InterPro"/>
</dbReference>
<dbReference type="SMART" id="SM00382">
    <property type="entry name" value="AAA"/>
    <property type="match status" value="1"/>
</dbReference>
<reference evidence="14" key="1">
    <citation type="submission" date="2019-12" db="EMBL/GenBank/DDBJ databases">
        <title>Genome sequence of Babesia ovis.</title>
        <authorList>
            <person name="Yamagishi J."/>
            <person name="Sevinc F."/>
            <person name="Xuan X."/>
        </authorList>
    </citation>
    <scope>NUCLEOTIDE SEQUENCE</scope>
    <source>
        <strain evidence="14">Selcuk</strain>
    </source>
</reference>
<gene>
    <name evidence="14" type="ORF">BaOVIS_018240</name>
</gene>
<feature type="compositionally biased region" description="Polar residues" evidence="11">
    <location>
        <begin position="532"/>
        <end position="541"/>
    </location>
</feature>
<comment type="similarity">
    <text evidence="3">In the N-terminal section; belongs to the AAA ATPase family.</text>
</comment>
<accession>A0A9W5WUW8</accession>
<dbReference type="CDD" id="cd19501">
    <property type="entry name" value="RecA-like_FtsH"/>
    <property type="match status" value="1"/>
</dbReference>
<evidence type="ECO:0000256" key="9">
    <source>
        <dbReference type="ARBA" id="ARBA00022840"/>
    </source>
</evidence>
<dbReference type="CDD" id="cd00590">
    <property type="entry name" value="RRM_SF"/>
    <property type="match status" value="1"/>
</dbReference>
<dbReference type="Pfam" id="PF01434">
    <property type="entry name" value="Peptidase_M41"/>
    <property type="match status" value="1"/>
</dbReference>
<evidence type="ECO:0000256" key="4">
    <source>
        <dbReference type="ARBA" id="ARBA00022670"/>
    </source>
</evidence>
<dbReference type="Proteomes" id="UP001057455">
    <property type="component" value="Unassembled WGS sequence"/>
</dbReference>
<evidence type="ECO:0000313" key="15">
    <source>
        <dbReference type="Proteomes" id="UP001057455"/>
    </source>
</evidence>
<dbReference type="OrthoDB" id="1413014at2759"/>
<feature type="compositionally biased region" description="Polar residues" evidence="11">
    <location>
        <begin position="548"/>
        <end position="570"/>
    </location>
</feature>
<evidence type="ECO:0000256" key="7">
    <source>
        <dbReference type="ARBA" id="ARBA00022801"/>
    </source>
</evidence>
<dbReference type="PANTHER" id="PTHR23076">
    <property type="entry name" value="METALLOPROTEASE M41 FTSH"/>
    <property type="match status" value="1"/>
</dbReference>
<keyword evidence="10 14" id="KW-0482">Metalloprotease</keyword>
<dbReference type="Gene3D" id="1.20.58.760">
    <property type="entry name" value="Peptidase M41"/>
    <property type="match status" value="1"/>
</dbReference>
<sequence>MWNPSTTFGRSCYTAQLLLELLTLRSQIHADVAPIRGSVRDKVAGRQWDCRVPGRPYHGGQGLSQGCGDQNHSRIPELDNIHYYSVAGPRRALLQSRYFSGTTDSVELSSNQSGSATGARHVRDSSTNSAAEDISGNKTGPDEDDTAVTEIDNGAPHPCAEAQSRVLEAAFELREGETIDWNNKQLCRVSHRNLLLYMYNNVDMATVIKVTNQVLAPYQTLPRRKKASQRRQYLQRFLRCIRKHRPLEDHLHLSQWMLRCIDLLTCDDLYSMLRVRHILNYDSSFETFRASFGMENFETFSNLRTNKVQQEKLIGEKAIKSRTAQRNLLMRHLRINKFRFIKDQNVTKAVYEANIEWSDTGVDEAVLQPERFAFIYNLPFIDKTELEKALHEVLSRFSKVENIEILFDRLPPLTTFVKRGAIPRNAAPPPKDKYSPLYALVEFASKTDRDYLCDEHIRVFGLLCCGRVVYPELAERKRSLLTAIYPPFKKMDDALQFIANTLVEQPDKVTCARDSTTTDTSAHGGISVITTTNTTVDNGMSSHHLDMDSTSQGPEAGSGSTPSQCRIITSSKRKRSAASNTLVTADTQSASAVGEWPSYPHNELDNHVDTSMLDKLKNKAAASASMDPQWIVLRFCDFKHAYFARKRLMQKFADEPRSLVSFDTKRSIFHNGSVFAGRPFRVVLVAWKPSECILRNSYARFSTHRFFRVRRNIEHDLVQGRLDEHTLREANRVDPRLTVSAVESHHVGKFPRDEGVLREYLKALMLTNNLDSRSLKPLITQGPVPSAPRSDSTSDVRHDEHQRAPSENGTIYQPIVYPNGHTHQGTDSRTTGDHYMAIGENGRLYLRSDPQNPFHVLVSPAPGSKLARFFKFLLSFGTIAFCLGSFYLVLSQNVQRGLKHSFKVVNPKDVDTSFADVKGCDEVKKELDDIVAYLKNPENFERLGASPPKGVLLSGPPGTGKTLLARAVAGEAGVPFIHASGSEFEEMFVGVGARRIRELFALARTMTPCIVFIDELDAVGSKRSATDHNSVRMTLNQLLVELDGFTKREGIVVLCATNFPESLDPALVRPGRLDRTIHIPLPDYKGRYDILKLYSKKILVAPEVDLATIAKRTVGMTGADIFNILNMAALKCSLQGMAAVTSAAIEEAFDRVVVGLKGRPLSSEREKKATAYHEGGHTLVSLHTPGATQVHKATIAPRGHTLGVTWKIPEEKSDTRMFELQAEIAVLMGGLAAEEVIYGKDNVSTGCQSDLEKATDIARTMVLNFGVGLDNVSGPMFLNSKGYANLSEEHRKRVDTAVQQLLNNGYRQACSVIRGNLAQLHYLSDALVKYETLSADEIRHAIRGEVREIEEIRRTRQSDIIAQTKRYSQTPAGNSDLLTEAQHSFRTQI</sequence>
<keyword evidence="5" id="KW-0479">Metal-binding</keyword>
<dbReference type="InterPro" id="IPR003593">
    <property type="entry name" value="AAA+_ATPase"/>
</dbReference>
<dbReference type="InterPro" id="IPR003960">
    <property type="entry name" value="ATPase_AAA_CS"/>
</dbReference>
<dbReference type="GO" id="GO:0046872">
    <property type="term" value="F:metal ion binding"/>
    <property type="evidence" value="ECO:0007669"/>
    <property type="project" value="UniProtKB-KW"/>
</dbReference>
<feature type="region of interest" description="Disordered" evidence="11">
    <location>
        <begin position="532"/>
        <end position="573"/>
    </location>
</feature>
<protein>
    <submittedName>
        <fullName evidence="14">ATP-dependent zinc metalloprotease</fullName>
    </submittedName>
</protein>
<feature type="signal peptide" evidence="12">
    <location>
        <begin position="1"/>
        <end position="30"/>
    </location>
</feature>
<dbReference type="FunFam" id="1.10.8.60:FF:000001">
    <property type="entry name" value="ATP-dependent zinc metalloprotease FtsH"/>
    <property type="match status" value="1"/>
</dbReference>
<dbReference type="GO" id="GO:0004176">
    <property type="term" value="F:ATP-dependent peptidase activity"/>
    <property type="evidence" value="ECO:0007669"/>
    <property type="project" value="InterPro"/>
</dbReference>
<dbReference type="GO" id="GO:0006508">
    <property type="term" value="P:proteolysis"/>
    <property type="evidence" value="ECO:0007669"/>
    <property type="project" value="UniProtKB-KW"/>
</dbReference>
<dbReference type="InterPro" id="IPR003959">
    <property type="entry name" value="ATPase_AAA_core"/>
</dbReference>
<evidence type="ECO:0000256" key="1">
    <source>
        <dbReference type="ARBA" id="ARBA00001947"/>
    </source>
</evidence>
<keyword evidence="15" id="KW-1185">Reference proteome</keyword>
<dbReference type="EMBL" id="BLIY01000016">
    <property type="protein sequence ID" value="GFE54420.1"/>
    <property type="molecule type" value="Genomic_DNA"/>
</dbReference>
<dbReference type="InterPro" id="IPR041569">
    <property type="entry name" value="AAA_lid_3"/>
</dbReference>
<proteinExistence type="inferred from homology"/>
<feature type="region of interest" description="Disordered" evidence="11">
    <location>
        <begin position="775"/>
        <end position="828"/>
    </location>
</feature>
<dbReference type="GO" id="GO:0016887">
    <property type="term" value="F:ATP hydrolysis activity"/>
    <property type="evidence" value="ECO:0007669"/>
    <property type="project" value="InterPro"/>
</dbReference>
<keyword evidence="12" id="KW-0732">Signal</keyword>
<evidence type="ECO:0000256" key="10">
    <source>
        <dbReference type="ARBA" id="ARBA00023049"/>
    </source>
</evidence>
<dbReference type="SUPFAM" id="SSF52540">
    <property type="entry name" value="P-loop containing nucleoside triphosphate hydrolases"/>
    <property type="match status" value="1"/>
</dbReference>
<dbReference type="GO" id="GO:0005524">
    <property type="term" value="F:ATP binding"/>
    <property type="evidence" value="ECO:0007669"/>
    <property type="project" value="UniProtKB-KW"/>
</dbReference>
<evidence type="ECO:0000256" key="3">
    <source>
        <dbReference type="ARBA" id="ARBA00010550"/>
    </source>
</evidence>
<evidence type="ECO:0000259" key="13">
    <source>
        <dbReference type="SMART" id="SM00382"/>
    </source>
</evidence>
<comment type="caution">
    <text evidence="14">The sequence shown here is derived from an EMBL/GenBank/DDBJ whole genome shotgun (WGS) entry which is preliminary data.</text>
</comment>
<dbReference type="FunFam" id="3.40.50.300:FF:000352">
    <property type="entry name" value="ATP-dependent zinc metalloprotease FTSH 7, chloroplastic"/>
    <property type="match status" value="1"/>
</dbReference>
<evidence type="ECO:0000256" key="12">
    <source>
        <dbReference type="SAM" id="SignalP"/>
    </source>
</evidence>
<keyword evidence="4" id="KW-0645">Protease</keyword>
<keyword evidence="7" id="KW-0378">Hydrolase</keyword>
<evidence type="ECO:0000256" key="5">
    <source>
        <dbReference type="ARBA" id="ARBA00022723"/>
    </source>
</evidence>
<feature type="region of interest" description="Disordered" evidence="11">
    <location>
        <begin position="104"/>
        <end position="158"/>
    </location>
</feature>
<dbReference type="GO" id="GO:0005739">
    <property type="term" value="C:mitochondrion"/>
    <property type="evidence" value="ECO:0007669"/>
    <property type="project" value="TreeGrafter"/>
</dbReference>
<dbReference type="InterPro" id="IPR037219">
    <property type="entry name" value="Peptidase_M41-like"/>
</dbReference>
<name>A0A9W5WUW8_BABOV</name>
<dbReference type="InterPro" id="IPR027417">
    <property type="entry name" value="P-loop_NTPase"/>
</dbReference>
<comment type="similarity">
    <text evidence="2">In the C-terminal section; belongs to the peptidase M41 family.</text>
</comment>
<feature type="compositionally biased region" description="Basic and acidic residues" evidence="11">
    <location>
        <begin position="792"/>
        <end position="804"/>
    </location>
</feature>
<feature type="domain" description="AAA+ ATPase" evidence="13">
    <location>
        <begin position="947"/>
        <end position="1083"/>
    </location>
</feature>
<evidence type="ECO:0000256" key="11">
    <source>
        <dbReference type="SAM" id="MobiDB-lite"/>
    </source>
</evidence>
<keyword evidence="6" id="KW-0547">Nucleotide-binding</keyword>
<evidence type="ECO:0000313" key="14">
    <source>
        <dbReference type="EMBL" id="GFE54420.1"/>
    </source>
</evidence>